<feature type="transmembrane region" description="Helical" evidence="4">
    <location>
        <begin position="230"/>
        <end position="249"/>
    </location>
</feature>
<evidence type="ECO:0000256" key="4">
    <source>
        <dbReference type="SAM" id="Phobius"/>
    </source>
</evidence>
<dbReference type="InterPro" id="IPR021796">
    <property type="entry name" value="Tll0287-like_dom"/>
</dbReference>
<dbReference type="Proteomes" id="UP001302274">
    <property type="component" value="Unassembled WGS sequence"/>
</dbReference>
<name>A0ABU5VTL0_9BACT</name>
<evidence type="ECO:0000256" key="1">
    <source>
        <dbReference type="ARBA" id="ARBA00022500"/>
    </source>
</evidence>
<dbReference type="Gene3D" id="1.10.287.950">
    <property type="entry name" value="Methyl-accepting chemotaxis protein"/>
    <property type="match status" value="1"/>
</dbReference>
<comment type="caution">
    <text evidence="6">The sequence shown here is derived from an EMBL/GenBank/DDBJ whole genome shotgun (WGS) entry which is preliminary data.</text>
</comment>
<evidence type="ECO:0000259" key="5">
    <source>
        <dbReference type="PROSITE" id="PS50111"/>
    </source>
</evidence>
<dbReference type="InterPro" id="IPR051310">
    <property type="entry name" value="MCP_chemotaxis"/>
</dbReference>
<organism evidence="6 7">
    <name type="scientific">Bacteriovorax antarcticus</name>
    <dbReference type="NCBI Taxonomy" id="3088717"/>
    <lineage>
        <taxon>Bacteria</taxon>
        <taxon>Pseudomonadati</taxon>
        <taxon>Bdellovibrionota</taxon>
        <taxon>Bacteriovoracia</taxon>
        <taxon>Bacteriovoracales</taxon>
        <taxon>Bacteriovoracaceae</taxon>
        <taxon>Bacteriovorax</taxon>
    </lineage>
</organism>
<dbReference type="SMART" id="SM00283">
    <property type="entry name" value="MA"/>
    <property type="match status" value="1"/>
</dbReference>
<feature type="transmembrane region" description="Helical" evidence="4">
    <location>
        <begin position="12"/>
        <end position="35"/>
    </location>
</feature>
<gene>
    <name evidence="6" type="ORF">SHI21_09290</name>
</gene>
<keyword evidence="4" id="KW-0812">Transmembrane</keyword>
<proteinExistence type="inferred from homology"/>
<keyword evidence="4" id="KW-0472">Membrane</keyword>
<dbReference type="InterPro" id="IPR004089">
    <property type="entry name" value="MCPsignal_dom"/>
</dbReference>
<keyword evidence="4" id="KW-1133">Transmembrane helix</keyword>
<accession>A0ABU5VTL0</accession>
<feature type="domain" description="Methyl-accepting transducer" evidence="5">
    <location>
        <begin position="266"/>
        <end position="517"/>
    </location>
</feature>
<evidence type="ECO:0000313" key="6">
    <source>
        <dbReference type="EMBL" id="MEA9356396.1"/>
    </source>
</evidence>
<reference evidence="6 7" key="1">
    <citation type="submission" date="2023-11" db="EMBL/GenBank/DDBJ databases">
        <title>A Novel Polar Bacteriovorax (B. antarcticus) Isolated from the Biocrust in Antarctica.</title>
        <authorList>
            <person name="Mun W."/>
            <person name="Choi S.Y."/>
            <person name="Mitchell R.J."/>
        </authorList>
    </citation>
    <scope>NUCLEOTIDE SEQUENCE [LARGE SCALE GENOMIC DNA]</scope>
    <source>
        <strain evidence="6 7">PP10</strain>
    </source>
</reference>
<dbReference type="SUPFAM" id="SSF58104">
    <property type="entry name" value="Methyl-accepting chemotaxis protein (MCP) signaling domain"/>
    <property type="match status" value="1"/>
</dbReference>
<protein>
    <submittedName>
        <fullName evidence="6">Methyl-accepting chemotaxis protein</fullName>
    </submittedName>
</protein>
<dbReference type="PANTHER" id="PTHR43531:SF11">
    <property type="entry name" value="METHYL-ACCEPTING CHEMOTAXIS PROTEIN 3"/>
    <property type="match status" value="1"/>
</dbReference>
<comment type="similarity">
    <text evidence="2">Belongs to the methyl-accepting chemotaxis (MCP) protein family.</text>
</comment>
<evidence type="ECO:0000256" key="3">
    <source>
        <dbReference type="PROSITE-ProRule" id="PRU00284"/>
    </source>
</evidence>
<evidence type="ECO:0000256" key="2">
    <source>
        <dbReference type="ARBA" id="ARBA00029447"/>
    </source>
</evidence>
<dbReference type="Pfam" id="PF11845">
    <property type="entry name" value="Tll0287-like"/>
    <property type="match status" value="1"/>
</dbReference>
<keyword evidence="1" id="KW-0145">Chemotaxis</keyword>
<keyword evidence="3" id="KW-0807">Transducer</keyword>
<dbReference type="PANTHER" id="PTHR43531">
    <property type="entry name" value="PROTEIN ICFG"/>
    <property type="match status" value="1"/>
</dbReference>
<dbReference type="EMBL" id="JAYGJQ010000001">
    <property type="protein sequence ID" value="MEA9356396.1"/>
    <property type="molecule type" value="Genomic_DNA"/>
</dbReference>
<dbReference type="RefSeq" id="WP_323576091.1">
    <property type="nucleotide sequence ID" value="NZ_JAYGJQ010000001.1"/>
</dbReference>
<keyword evidence="7" id="KW-1185">Reference proteome</keyword>
<evidence type="ECO:0000313" key="7">
    <source>
        <dbReference type="Proteomes" id="UP001302274"/>
    </source>
</evidence>
<dbReference type="PROSITE" id="PS50111">
    <property type="entry name" value="CHEMOTAXIS_TRANSDUC_2"/>
    <property type="match status" value="1"/>
</dbReference>
<dbReference type="Pfam" id="PF00015">
    <property type="entry name" value="MCPsignal"/>
    <property type="match status" value="1"/>
</dbReference>
<sequence>MNWFHRIGLREKVLCTVVFTCIICGGISLGVGIIFNGLEFRDGLIKKSQTIHSRINVASHYVAGQGGLGPMIERYTKKYKSPAELTEEDKNIILQQVPIYAAMKIGENDSESEHYSFRVFSDEPRNKDHHATIEEMKIFNKFQQDPKLEEYILENFKTVAVYRPVRIRKKFGCMTCHGDPKTSPWGNGEDILGHKMENWPEGKLHGVFAVSNDISIIKGLDKGFSSTSYLGMYITMGALVAIFFAVLIVRTPLAILKEVTKSLDQSKTCVTDASVQIGEASADLSHASLQQSASLKNTTISINNMHDRIAKNILNAKAAASASDKSQVAAEAGKSVIQKMITSMKDINLSNNEIIEQIKTSNSDLTAIISIINEIETKTKVINEIVFQTKLLSFNASVEAARSGEHGKGFAVVAEEIGNLAQMSGKASLEISDLLDESTVKVKKIVEETKFKVEELVDRGNEKINSGVNTAYECGSVLEEIFQNINTVSRIAQDIHSAGVEQALGIKEITKALDELQTVTIKNQQTGEEAADAASKLSSESRALNIIVGELNGTIYGKEIKT</sequence>